<organism evidence="1 2">
    <name type="scientific">Ficus carica</name>
    <name type="common">Common fig</name>
    <dbReference type="NCBI Taxonomy" id="3494"/>
    <lineage>
        <taxon>Eukaryota</taxon>
        <taxon>Viridiplantae</taxon>
        <taxon>Streptophyta</taxon>
        <taxon>Embryophyta</taxon>
        <taxon>Tracheophyta</taxon>
        <taxon>Spermatophyta</taxon>
        <taxon>Magnoliopsida</taxon>
        <taxon>eudicotyledons</taxon>
        <taxon>Gunneridae</taxon>
        <taxon>Pentapetalae</taxon>
        <taxon>rosids</taxon>
        <taxon>fabids</taxon>
        <taxon>Rosales</taxon>
        <taxon>Moraceae</taxon>
        <taxon>Ficeae</taxon>
        <taxon>Ficus</taxon>
    </lineage>
</organism>
<dbReference type="Proteomes" id="UP001187192">
    <property type="component" value="Unassembled WGS sequence"/>
</dbReference>
<accession>A0AA88ADM8</accession>
<dbReference type="AlphaFoldDB" id="A0AA88ADM8"/>
<dbReference type="EMBL" id="BTGU01000037">
    <property type="protein sequence ID" value="GMN51257.1"/>
    <property type="molecule type" value="Genomic_DNA"/>
</dbReference>
<comment type="caution">
    <text evidence="1">The sequence shown here is derived from an EMBL/GenBank/DDBJ whole genome shotgun (WGS) entry which is preliminary data.</text>
</comment>
<evidence type="ECO:0000313" key="1">
    <source>
        <dbReference type="EMBL" id="GMN51257.1"/>
    </source>
</evidence>
<evidence type="ECO:0000313" key="2">
    <source>
        <dbReference type="Proteomes" id="UP001187192"/>
    </source>
</evidence>
<name>A0AA88ADM8_FICCA</name>
<reference evidence="1" key="1">
    <citation type="submission" date="2023-07" db="EMBL/GenBank/DDBJ databases">
        <title>draft genome sequence of fig (Ficus carica).</title>
        <authorList>
            <person name="Takahashi T."/>
            <person name="Nishimura K."/>
        </authorList>
    </citation>
    <scope>NUCLEOTIDE SEQUENCE</scope>
</reference>
<protein>
    <submittedName>
        <fullName evidence="1">Uncharacterized protein</fullName>
    </submittedName>
</protein>
<sequence length="109" mass="11683">MPKTFDTTPDGITWRDQPCAVVLYLITCKREVPRNKGDTSGVSVKGTSILKSVASTVSIRSGGGGWHRASYSGRYRTLGVKWYKVVGVECHAIVLLSAGIGRRGKSNAG</sequence>
<gene>
    <name evidence="1" type="ORF">TIFTF001_020411</name>
</gene>
<keyword evidence="2" id="KW-1185">Reference proteome</keyword>
<proteinExistence type="predicted"/>